<dbReference type="PANTHER" id="PTHR41294">
    <property type="entry name" value="CADMIUM-INDUCED PROTEIN CADI"/>
    <property type="match status" value="1"/>
</dbReference>
<keyword evidence="2" id="KW-0560">Oxidoreductase</keyword>
<dbReference type="Pfam" id="PF00903">
    <property type="entry name" value="Glyoxalase"/>
    <property type="match status" value="1"/>
</dbReference>
<reference evidence="3" key="1">
    <citation type="submission" date="2020-02" db="EMBL/GenBank/DDBJ databases">
        <title>Genomic and physiological characterization of two novel Nitrospinaceae genera.</title>
        <authorList>
            <person name="Mueller A.J."/>
            <person name="Jung M.-Y."/>
            <person name="Strachan C.R."/>
            <person name="Herbold C.W."/>
            <person name="Kirkegaard R.H."/>
            <person name="Daims H."/>
        </authorList>
    </citation>
    <scope>NUCLEOTIDE SEQUENCE [LARGE SCALE GENOMIC DNA]</scope>
</reference>
<dbReference type="InterPro" id="IPR037523">
    <property type="entry name" value="VOC_core"/>
</dbReference>
<dbReference type="GO" id="GO:0051213">
    <property type="term" value="F:dioxygenase activity"/>
    <property type="evidence" value="ECO:0007669"/>
    <property type="project" value="UniProtKB-KW"/>
</dbReference>
<dbReference type="KEGG" id="nva:G3M78_08285"/>
<organism evidence="2 3">
    <name type="scientific">Candidatus Nitrohelix vancouverensis</name>
    <dbReference type="NCBI Taxonomy" id="2705534"/>
    <lineage>
        <taxon>Bacteria</taxon>
        <taxon>Pseudomonadati</taxon>
        <taxon>Nitrospinota/Tectimicrobiota group</taxon>
        <taxon>Nitrospinota</taxon>
        <taxon>Nitrospinia</taxon>
        <taxon>Nitrospinales</taxon>
        <taxon>Nitrospinaceae</taxon>
        <taxon>Candidatus Nitrohelix</taxon>
    </lineage>
</organism>
<dbReference type="EMBL" id="CP048620">
    <property type="protein sequence ID" value="QPJ65389.1"/>
    <property type="molecule type" value="Genomic_DNA"/>
</dbReference>
<proteinExistence type="predicted"/>
<accession>A0A7T0G3I5</accession>
<name>A0A7T0G3I5_9BACT</name>
<dbReference type="SUPFAM" id="SSF54593">
    <property type="entry name" value="Glyoxalase/Bleomycin resistance protein/Dihydroxybiphenyl dioxygenase"/>
    <property type="match status" value="1"/>
</dbReference>
<dbReference type="GO" id="GO:0046686">
    <property type="term" value="P:response to cadmium ion"/>
    <property type="evidence" value="ECO:0007669"/>
    <property type="project" value="TreeGrafter"/>
</dbReference>
<dbReference type="InterPro" id="IPR052393">
    <property type="entry name" value="Cadmium-induced_rsp"/>
</dbReference>
<dbReference type="InterPro" id="IPR029068">
    <property type="entry name" value="Glyas_Bleomycin-R_OHBP_Dase"/>
</dbReference>
<dbReference type="NCBIfam" id="NF041414">
    <property type="entry name" value="ArsI_CadI_VOC"/>
    <property type="match status" value="1"/>
</dbReference>
<feature type="domain" description="VOC" evidence="1">
    <location>
        <begin position="2"/>
        <end position="116"/>
    </location>
</feature>
<dbReference type="Proteomes" id="UP000594464">
    <property type="component" value="Chromosome"/>
</dbReference>
<dbReference type="InterPro" id="IPR004360">
    <property type="entry name" value="Glyas_Fos-R_dOase_dom"/>
</dbReference>
<evidence type="ECO:0000259" key="1">
    <source>
        <dbReference type="PROSITE" id="PS51819"/>
    </source>
</evidence>
<dbReference type="AlphaFoldDB" id="A0A7T0G3I5"/>
<gene>
    <name evidence="2" type="ORF">G3M78_08285</name>
</gene>
<dbReference type="PANTHER" id="PTHR41294:SF1">
    <property type="entry name" value="CADMIUM-INDUCED PROTEIN CADI"/>
    <property type="match status" value="1"/>
</dbReference>
<dbReference type="PROSITE" id="PS51819">
    <property type="entry name" value="VOC"/>
    <property type="match status" value="1"/>
</dbReference>
<evidence type="ECO:0000313" key="3">
    <source>
        <dbReference type="Proteomes" id="UP000594464"/>
    </source>
</evidence>
<protein>
    <submittedName>
        <fullName evidence="2">Glyoxalase/bleomycin resistance/dioxygenase family protein</fullName>
    </submittedName>
</protein>
<dbReference type="Gene3D" id="3.10.180.10">
    <property type="entry name" value="2,3-Dihydroxybiphenyl 1,2-Dioxygenase, domain 1"/>
    <property type="match status" value="1"/>
</dbReference>
<sequence>MKRMHIHVSVDNLKQSMNFYSALFGTQPSKQKDDYAKWMLNDPQVNFAISARGAKAGIDHLGIQVDEASELEQLREQLKHADMQTFSTGETVCCYAKSDKTWVEDPSGIAWESYQTMEDAELFSGGAVSAQDSACCVGDSMEAEQSGCC</sequence>
<dbReference type="InterPro" id="IPR049789">
    <property type="entry name" value="ArsI/CadI-like"/>
</dbReference>
<keyword evidence="2" id="KW-0223">Dioxygenase</keyword>
<evidence type="ECO:0000313" key="2">
    <source>
        <dbReference type="EMBL" id="QPJ65389.1"/>
    </source>
</evidence>